<organism evidence="2 3">
    <name type="scientific">Phytophthora aleatoria</name>
    <dbReference type="NCBI Taxonomy" id="2496075"/>
    <lineage>
        <taxon>Eukaryota</taxon>
        <taxon>Sar</taxon>
        <taxon>Stramenopiles</taxon>
        <taxon>Oomycota</taxon>
        <taxon>Peronosporomycetes</taxon>
        <taxon>Peronosporales</taxon>
        <taxon>Peronosporaceae</taxon>
        <taxon>Phytophthora</taxon>
    </lineage>
</organism>
<dbReference type="Proteomes" id="UP000709295">
    <property type="component" value="Unassembled WGS sequence"/>
</dbReference>
<gene>
    <name evidence="2" type="ORF">JG688_00018475</name>
</gene>
<proteinExistence type="predicted"/>
<evidence type="ECO:0000256" key="1">
    <source>
        <dbReference type="SAM" id="MobiDB-lite"/>
    </source>
</evidence>
<sequence length="86" mass="9304">MQGTAKHGQHLRGEKNAGLNYMLAYLGIEKDDESDEDFVVGEDGKEGCDSSEESGVEGPPKTGKDFLLVFNAIQVIIVHDVAVRVV</sequence>
<dbReference type="EMBL" id="JAENGY010003422">
    <property type="protein sequence ID" value="KAG6941802.1"/>
    <property type="molecule type" value="Genomic_DNA"/>
</dbReference>
<accession>A0A8J5IFE6</accession>
<keyword evidence="3" id="KW-1185">Reference proteome</keyword>
<feature type="region of interest" description="Disordered" evidence="1">
    <location>
        <begin position="38"/>
        <end position="61"/>
    </location>
</feature>
<dbReference type="AlphaFoldDB" id="A0A8J5IFE6"/>
<evidence type="ECO:0000313" key="2">
    <source>
        <dbReference type="EMBL" id="KAG6941802.1"/>
    </source>
</evidence>
<protein>
    <submittedName>
        <fullName evidence="2">Uncharacterized protein</fullName>
    </submittedName>
</protein>
<reference evidence="2" key="1">
    <citation type="submission" date="2021-01" db="EMBL/GenBank/DDBJ databases">
        <title>Phytophthora aleatoria, a newly-described species from Pinus radiata is distinct from Phytophthora cactorum isolates based on comparative genomics.</title>
        <authorList>
            <person name="Mcdougal R."/>
            <person name="Panda P."/>
            <person name="Williams N."/>
            <person name="Studholme D.J."/>
        </authorList>
    </citation>
    <scope>NUCLEOTIDE SEQUENCE</scope>
    <source>
        <strain evidence="2">NZFS 4037</strain>
    </source>
</reference>
<evidence type="ECO:0000313" key="3">
    <source>
        <dbReference type="Proteomes" id="UP000709295"/>
    </source>
</evidence>
<name>A0A8J5IFE6_9STRA</name>
<comment type="caution">
    <text evidence="2">The sequence shown here is derived from an EMBL/GenBank/DDBJ whole genome shotgun (WGS) entry which is preliminary data.</text>
</comment>